<dbReference type="NCBIfam" id="NF001862">
    <property type="entry name" value="PRK00601.1"/>
    <property type="match status" value="1"/>
</dbReference>
<dbReference type="PANTHER" id="PTHR11241">
    <property type="entry name" value="DEOXYURIDINE 5'-TRIPHOSPHATE NUCLEOTIDOHYDROLASE"/>
    <property type="match status" value="1"/>
</dbReference>
<evidence type="ECO:0000313" key="8">
    <source>
        <dbReference type="Proteomes" id="UP000824025"/>
    </source>
</evidence>
<evidence type="ECO:0000256" key="5">
    <source>
        <dbReference type="ARBA" id="ARBA00047686"/>
    </source>
</evidence>
<dbReference type="AlphaFoldDB" id="A0A9D2D8F5"/>
<dbReference type="CDD" id="cd07557">
    <property type="entry name" value="trimeric_dUTPase"/>
    <property type="match status" value="1"/>
</dbReference>
<dbReference type="InterPro" id="IPR036157">
    <property type="entry name" value="dUTPase-like_sf"/>
</dbReference>
<evidence type="ECO:0000313" key="7">
    <source>
        <dbReference type="EMBL" id="HIZ10370.1"/>
    </source>
</evidence>
<protein>
    <recommendedName>
        <fullName evidence="2">dUTP diphosphatase</fullName>
        <ecNumber evidence="2">3.6.1.23</ecNumber>
    </recommendedName>
</protein>
<dbReference type="EMBL" id="DXCF01000039">
    <property type="protein sequence ID" value="HIZ10370.1"/>
    <property type="molecule type" value="Genomic_DNA"/>
</dbReference>
<dbReference type="PANTHER" id="PTHR11241:SF0">
    <property type="entry name" value="DEOXYURIDINE 5'-TRIPHOSPHATE NUCLEOTIDOHYDROLASE"/>
    <property type="match status" value="1"/>
</dbReference>
<dbReference type="Pfam" id="PF00692">
    <property type="entry name" value="dUTPase"/>
    <property type="match status" value="1"/>
</dbReference>
<evidence type="ECO:0000256" key="4">
    <source>
        <dbReference type="ARBA" id="ARBA00023080"/>
    </source>
</evidence>
<reference evidence="7" key="1">
    <citation type="journal article" date="2021" name="PeerJ">
        <title>Extensive microbial diversity within the chicken gut microbiome revealed by metagenomics and culture.</title>
        <authorList>
            <person name="Gilroy R."/>
            <person name="Ravi A."/>
            <person name="Getino M."/>
            <person name="Pursley I."/>
            <person name="Horton D.L."/>
            <person name="Alikhan N.F."/>
            <person name="Baker D."/>
            <person name="Gharbi K."/>
            <person name="Hall N."/>
            <person name="Watson M."/>
            <person name="Adriaenssens E.M."/>
            <person name="Foster-Nyarko E."/>
            <person name="Jarju S."/>
            <person name="Secka A."/>
            <person name="Antonio M."/>
            <person name="Oren A."/>
            <person name="Chaudhuri R.R."/>
            <person name="La Ragione R."/>
            <person name="Hildebrand F."/>
            <person name="Pallen M.J."/>
        </authorList>
    </citation>
    <scope>NUCLEOTIDE SEQUENCE</scope>
    <source>
        <strain evidence="7">CHK192-19661</strain>
    </source>
</reference>
<dbReference type="GO" id="GO:0046081">
    <property type="term" value="P:dUTP catabolic process"/>
    <property type="evidence" value="ECO:0007669"/>
    <property type="project" value="InterPro"/>
</dbReference>
<evidence type="ECO:0000259" key="6">
    <source>
        <dbReference type="Pfam" id="PF00692"/>
    </source>
</evidence>
<gene>
    <name evidence="7" type="primary">dut</name>
    <name evidence="7" type="ORF">H9726_07770</name>
</gene>
<dbReference type="InterPro" id="IPR029054">
    <property type="entry name" value="dUTPase-like"/>
</dbReference>
<accession>A0A9D2D8F5</accession>
<dbReference type="GO" id="GO:0006226">
    <property type="term" value="P:dUMP biosynthetic process"/>
    <property type="evidence" value="ECO:0007669"/>
    <property type="project" value="InterPro"/>
</dbReference>
<dbReference type="InterPro" id="IPR008181">
    <property type="entry name" value="dUTPase"/>
</dbReference>
<keyword evidence="3 7" id="KW-0378">Hydrolase</keyword>
<dbReference type="EC" id="3.6.1.23" evidence="2"/>
<dbReference type="SUPFAM" id="SSF51283">
    <property type="entry name" value="dUTPase-like"/>
    <property type="match status" value="1"/>
</dbReference>
<dbReference type="Gene3D" id="2.70.40.10">
    <property type="match status" value="1"/>
</dbReference>
<comment type="similarity">
    <text evidence="1">Belongs to the dUTPase family.</text>
</comment>
<name>A0A9D2D8F5_9FIRM</name>
<proteinExistence type="inferred from homology"/>
<keyword evidence="4" id="KW-0546">Nucleotide metabolism</keyword>
<evidence type="ECO:0000256" key="2">
    <source>
        <dbReference type="ARBA" id="ARBA00012379"/>
    </source>
</evidence>
<sequence>MQKISLKIKKLFPEAKMPVYASEHAAGADLYALTDHIIRIGPNETAVIHTGLAAEIPEGYVGLICARSGLATKKGLAPANKVGVIDSDYRGELRVALHNHSKYETSIEPYERVAQLLVLPYACAQFEEAEELSDTARGAGGFGSTGTK</sequence>
<evidence type="ECO:0000256" key="3">
    <source>
        <dbReference type="ARBA" id="ARBA00022801"/>
    </source>
</evidence>
<dbReference type="GO" id="GO:0000287">
    <property type="term" value="F:magnesium ion binding"/>
    <property type="evidence" value="ECO:0007669"/>
    <property type="project" value="InterPro"/>
</dbReference>
<dbReference type="Proteomes" id="UP000824025">
    <property type="component" value="Unassembled WGS sequence"/>
</dbReference>
<dbReference type="GO" id="GO:0004170">
    <property type="term" value="F:dUTP diphosphatase activity"/>
    <property type="evidence" value="ECO:0007669"/>
    <property type="project" value="UniProtKB-EC"/>
</dbReference>
<comment type="catalytic activity">
    <reaction evidence="5">
        <text>dUTP + H2O = dUMP + diphosphate + H(+)</text>
        <dbReference type="Rhea" id="RHEA:10248"/>
        <dbReference type="ChEBI" id="CHEBI:15377"/>
        <dbReference type="ChEBI" id="CHEBI:15378"/>
        <dbReference type="ChEBI" id="CHEBI:33019"/>
        <dbReference type="ChEBI" id="CHEBI:61555"/>
        <dbReference type="ChEBI" id="CHEBI:246422"/>
        <dbReference type="EC" id="3.6.1.23"/>
    </reaction>
</comment>
<dbReference type="NCBIfam" id="TIGR00576">
    <property type="entry name" value="dut"/>
    <property type="match status" value="1"/>
</dbReference>
<comment type="caution">
    <text evidence="7">The sequence shown here is derived from an EMBL/GenBank/DDBJ whole genome shotgun (WGS) entry which is preliminary data.</text>
</comment>
<evidence type="ECO:0000256" key="1">
    <source>
        <dbReference type="ARBA" id="ARBA00006581"/>
    </source>
</evidence>
<feature type="domain" description="dUTPase-like" evidence="6">
    <location>
        <begin position="14"/>
        <end position="146"/>
    </location>
</feature>
<reference evidence="7" key="2">
    <citation type="submission" date="2021-04" db="EMBL/GenBank/DDBJ databases">
        <authorList>
            <person name="Gilroy R."/>
        </authorList>
    </citation>
    <scope>NUCLEOTIDE SEQUENCE</scope>
    <source>
        <strain evidence="7">CHK192-19661</strain>
    </source>
</reference>
<dbReference type="InterPro" id="IPR033704">
    <property type="entry name" value="dUTPase_trimeric"/>
</dbReference>
<organism evidence="7 8">
    <name type="scientific">Candidatus Borkfalkia avicola</name>
    <dbReference type="NCBI Taxonomy" id="2838503"/>
    <lineage>
        <taxon>Bacteria</taxon>
        <taxon>Bacillati</taxon>
        <taxon>Bacillota</taxon>
        <taxon>Clostridia</taxon>
        <taxon>Christensenellales</taxon>
        <taxon>Christensenellaceae</taxon>
        <taxon>Candidatus Borkfalkia</taxon>
    </lineage>
</organism>